<keyword evidence="4" id="KW-1185">Reference proteome</keyword>
<evidence type="ECO:0000313" key="4">
    <source>
        <dbReference type="Proteomes" id="UP000275846"/>
    </source>
</evidence>
<dbReference type="EMBL" id="UYSU01036898">
    <property type="protein sequence ID" value="VDL98316.1"/>
    <property type="molecule type" value="Genomic_DNA"/>
</dbReference>
<keyword evidence="2" id="KW-0812">Transmembrane</keyword>
<feature type="region of interest" description="Disordered" evidence="1">
    <location>
        <begin position="113"/>
        <end position="153"/>
    </location>
</feature>
<dbReference type="Proteomes" id="UP000275846">
    <property type="component" value="Unassembled WGS sequence"/>
</dbReference>
<reference evidence="5" key="1">
    <citation type="submission" date="2016-06" db="UniProtKB">
        <authorList>
            <consortium name="WormBaseParasite"/>
        </authorList>
    </citation>
    <scope>IDENTIFICATION</scope>
</reference>
<proteinExistence type="predicted"/>
<protein>
    <submittedName>
        <fullName evidence="3 5">Uncharacterized protein</fullName>
    </submittedName>
</protein>
<sequence length="153" mass="17395">MERPNAICVVLPLTSTPYTPANQLSIQPQTSFAHCQRQFCARIDHVGQRRVKYTISMVTLQFLGKSFLFLLLLLFILIIIIISFFFFFFFFFPFSRHKSYQTLRTVLLSCKPPPPPPPPPPPSSFPPLAMRAQPQAAPTVIAHSHHPSVWSVS</sequence>
<evidence type="ECO:0000313" key="3">
    <source>
        <dbReference type="EMBL" id="VDL98316.1"/>
    </source>
</evidence>
<reference evidence="3 4" key="2">
    <citation type="submission" date="2018-11" db="EMBL/GenBank/DDBJ databases">
        <authorList>
            <consortium name="Pathogen Informatics"/>
        </authorList>
    </citation>
    <scope>NUCLEOTIDE SEQUENCE [LARGE SCALE GENOMIC DNA]</scope>
    <source>
        <strain evidence="3 4">NST_G2</strain>
    </source>
</reference>
<gene>
    <name evidence="3" type="ORF">SSLN_LOCUS11931</name>
</gene>
<name>A0A183T633_SCHSO</name>
<dbReference type="WBParaSite" id="SSLN_0001238101-mRNA-1">
    <property type="protein sequence ID" value="SSLN_0001238101-mRNA-1"/>
    <property type="gene ID" value="SSLN_0001238101"/>
</dbReference>
<dbReference type="AlphaFoldDB" id="A0A183T633"/>
<keyword evidence="2" id="KW-0472">Membrane</keyword>
<feature type="transmembrane region" description="Helical" evidence="2">
    <location>
        <begin position="67"/>
        <end position="94"/>
    </location>
</feature>
<keyword evidence="2" id="KW-1133">Transmembrane helix</keyword>
<evidence type="ECO:0000256" key="1">
    <source>
        <dbReference type="SAM" id="MobiDB-lite"/>
    </source>
</evidence>
<organism evidence="5">
    <name type="scientific">Schistocephalus solidus</name>
    <name type="common">Tapeworm</name>
    <dbReference type="NCBI Taxonomy" id="70667"/>
    <lineage>
        <taxon>Eukaryota</taxon>
        <taxon>Metazoa</taxon>
        <taxon>Spiralia</taxon>
        <taxon>Lophotrochozoa</taxon>
        <taxon>Platyhelminthes</taxon>
        <taxon>Cestoda</taxon>
        <taxon>Eucestoda</taxon>
        <taxon>Diphyllobothriidea</taxon>
        <taxon>Diphyllobothriidae</taxon>
        <taxon>Schistocephalus</taxon>
    </lineage>
</organism>
<evidence type="ECO:0000313" key="5">
    <source>
        <dbReference type="WBParaSite" id="SSLN_0001238101-mRNA-1"/>
    </source>
</evidence>
<evidence type="ECO:0000256" key="2">
    <source>
        <dbReference type="SAM" id="Phobius"/>
    </source>
</evidence>
<accession>A0A183T633</accession>
<feature type="compositionally biased region" description="Pro residues" evidence="1">
    <location>
        <begin position="113"/>
        <end position="125"/>
    </location>
</feature>